<name>A0A7L6ASN3_9GAMM</name>
<protein>
    <submittedName>
        <fullName evidence="2">Uncharacterized protein</fullName>
    </submittedName>
</protein>
<evidence type="ECO:0000313" key="3">
    <source>
        <dbReference type="Proteomes" id="UP000510621"/>
    </source>
</evidence>
<sequence>MRSHQAQALKTKQHPLRAAKAASHHGAGVADVSTSVDFALVNRFSTQDAAAYLGIRGETLAAGVLNAGR</sequence>
<feature type="region of interest" description="Disordered" evidence="1">
    <location>
        <begin position="1"/>
        <end position="24"/>
    </location>
</feature>
<keyword evidence="3" id="KW-1185">Reference proteome</keyword>
<accession>A0A7L6ASN3</accession>
<gene>
    <name evidence="2" type="ORF">HZT40_11380</name>
</gene>
<dbReference type="EMBL" id="CP059265">
    <property type="protein sequence ID" value="QLQ32091.1"/>
    <property type="molecule type" value="Genomic_DNA"/>
</dbReference>
<evidence type="ECO:0000313" key="2">
    <source>
        <dbReference type="EMBL" id="QLQ32091.1"/>
    </source>
</evidence>
<reference evidence="2" key="1">
    <citation type="submission" date="2020-06" db="EMBL/GenBank/DDBJ databases">
        <title>Analysis procedures for assessing recovery of high quality, complete, closed genomes from Nanopore long read metagenome sequencing.</title>
        <authorList>
            <person name="Bessarab I."/>
            <person name="Arumugam K."/>
            <person name="Haryono M."/>
            <person name="Liu X."/>
            <person name="Roy S."/>
            <person name="Zuniga-Montanez R.E."/>
            <person name="Qiu G."/>
            <person name="Drautz-Moses D.I."/>
            <person name="Law Y.Y."/>
            <person name="Wuertz S."/>
            <person name="Lauro F.M."/>
            <person name="Huson D.H."/>
            <person name="Williams R.B."/>
        </authorList>
    </citation>
    <scope>NUCLEOTIDE SEQUENCE [LARGE SCALE GENOMIC DNA]</scope>
    <source>
        <strain evidence="2">SSD2</strain>
    </source>
</reference>
<evidence type="ECO:0000256" key="1">
    <source>
        <dbReference type="SAM" id="MobiDB-lite"/>
    </source>
</evidence>
<organism evidence="2 3">
    <name type="scientific">Candidatus Thiothrix singaporensis</name>
    <dbReference type="NCBI Taxonomy" id="2799669"/>
    <lineage>
        <taxon>Bacteria</taxon>
        <taxon>Pseudomonadati</taxon>
        <taxon>Pseudomonadota</taxon>
        <taxon>Gammaproteobacteria</taxon>
        <taxon>Thiotrichales</taxon>
        <taxon>Thiotrichaceae</taxon>
        <taxon>Thiothrix</taxon>
    </lineage>
</organism>
<feature type="compositionally biased region" description="Polar residues" evidence="1">
    <location>
        <begin position="1"/>
        <end position="10"/>
    </location>
</feature>
<proteinExistence type="predicted"/>
<dbReference type="Proteomes" id="UP000510621">
    <property type="component" value="Chromosome"/>
</dbReference>
<dbReference type="AlphaFoldDB" id="A0A7L6ASN3"/>
<dbReference type="KEGG" id="this:HZT40_11380"/>